<name>A0A182DUU7_BLAVI</name>
<protein>
    <submittedName>
        <fullName evidence="1">Uncharacterized protein</fullName>
    </submittedName>
</protein>
<proteinExistence type="predicted"/>
<accession>A0A182DUU7</accession>
<reference evidence="1" key="1">
    <citation type="journal article" date="2015" name="Genome Announc.">
        <title>Complete Genome Sequence of the Bacteriochlorophyll b-Producing Photosynthetic Bacterium Blastochloris viridis.</title>
        <authorList>
            <person name="Tsukatani Y."/>
            <person name="Hirose Y."/>
            <person name="Harada J."/>
            <person name="Misawa N."/>
            <person name="Mori K."/>
            <person name="Inoue K."/>
            <person name="Tamiaki H."/>
        </authorList>
    </citation>
    <scope>NUCLEOTIDE SEQUENCE [LARGE SCALE GENOMIC DNA]</scope>
    <source>
        <strain evidence="1">DSM 133</strain>
    </source>
</reference>
<evidence type="ECO:0000313" key="1">
    <source>
        <dbReference type="EMBL" id="BAR97657.1"/>
    </source>
</evidence>
<sequence length="47" mass="4953">MGDPGHGGATWLRCGGPDASRLKARCAVPTRERGFGRCRSCPALRAP</sequence>
<gene>
    <name evidence="1" type="ORF">BV133_64</name>
</gene>
<dbReference type="EMBL" id="AP014854">
    <property type="protein sequence ID" value="BAR97657.1"/>
    <property type="molecule type" value="Genomic_DNA"/>
</dbReference>
<dbReference type="AlphaFoldDB" id="A0A182DUU7"/>
<organism evidence="1">
    <name type="scientific">Blastochloris viridis</name>
    <name type="common">Rhodopseudomonas viridis</name>
    <dbReference type="NCBI Taxonomy" id="1079"/>
    <lineage>
        <taxon>Bacteria</taxon>
        <taxon>Pseudomonadati</taxon>
        <taxon>Pseudomonadota</taxon>
        <taxon>Alphaproteobacteria</taxon>
        <taxon>Hyphomicrobiales</taxon>
        <taxon>Blastochloridaceae</taxon>
        <taxon>Blastochloris</taxon>
    </lineage>
</organism>